<feature type="compositionally biased region" description="Polar residues" evidence="10">
    <location>
        <begin position="1058"/>
        <end position="1069"/>
    </location>
</feature>
<feature type="region of interest" description="Disordered" evidence="10">
    <location>
        <begin position="50"/>
        <end position="77"/>
    </location>
</feature>
<accession>A0A182WW10</accession>
<evidence type="ECO:0000259" key="13">
    <source>
        <dbReference type="PROSITE" id="PS50214"/>
    </source>
</evidence>
<feature type="binding site" evidence="9">
    <location>
        <position position="413"/>
    </location>
    <ligand>
        <name>Zn(2+)</name>
        <dbReference type="ChEBI" id="CHEBI:29105"/>
        <note>catalytic</note>
    </ligand>
</feature>
<dbReference type="InterPro" id="IPR024079">
    <property type="entry name" value="MetalloPept_cat_dom_sf"/>
</dbReference>
<evidence type="ECO:0000256" key="1">
    <source>
        <dbReference type="ARBA" id="ARBA00004167"/>
    </source>
</evidence>
<keyword evidence="4" id="KW-0645">Protease</keyword>
<evidence type="ECO:0000256" key="7">
    <source>
        <dbReference type="PROSITE-ProRule" id="PRU00068"/>
    </source>
</evidence>
<organism evidence="15 16">
    <name type="scientific">Anopheles quadriannulatus</name>
    <name type="common">Mosquito</name>
    <dbReference type="NCBI Taxonomy" id="34691"/>
    <lineage>
        <taxon>Eukaryota</taxon>
        <taxon>Metazoa</taxon>
        <taxon>Ecdysozoa</taxon>
        <taxon>Arthropoda</taxon>
        <taxon>Hexapoda</taxon>
        <taxon>Insecta</taxon>
        <taxon>Pterygota</taxon>
        <taxon>Neoptera</taxon>
        <taxon>Endopterygota</taxon>
        <taxon>Diptera</taxon>
        <taxon>Nematocera</taxon>
        <taxon>Culicoidea</taxon>
        <taxon>Culicidae</taxon>
        <taxon>Anophelinae</taxon>
        <taxon>Anopheles</taxon>
    </lineage>
</organism>
<feature type="region of interest" description="Disordered" evidence="10">
    <location>
        <begin position="839"/>
        <end position="878"/>
    </location>
</feature>
<feature type="binding site" evidence="9">
    <location>
        <position position="409"/>
    </location>
    <ligand>
        <name>Zn(2+)</name>
        <dbReference type="ChEBI" id="CHEBI:29105"/>
        <note>catalytic</note>
    </ligand>
</feature>
<dbReference type="EnsemblMetazoa" id="AQUA001716-RA">
    <property type="protein sequence ID" value="AQUA001716-PA"/>
    <property type="gene ID" value="AQUA001716"/>
</dbReference>
<keyword evidence="16" id="KW-1185">Reference proteome</keyword>
<feature type="domain" description="Disintegrin" evidence="13">
    <location>
        <begin position="481"/>
        <end position="569"/>
    </location>
</feature>
<keyword evidence="5 11" id="KW-0472">Membrane</keyword>
<keyword evidence="4" id="KW-0378">Hydrolase</keyword>
<dbReference type="GO" id="GO:0046872">
    <property type="term" value="F:metal ion binding"/>
    <property type="evidence" value="ECO:0007669"/>
    <property type="project" value="UniProtKB-KW"/>
</dbReference>
<evidence type="ECO:0000256" key="4">
    <source>
        <dbReference type="ARBA" id="ARBA00023049"/>
    </source>
</evidence>
<comment type="subcellular location">
    <subcellularLocation>
        <location evidence="1">Membrane</location>
        <topology evidence="1">Single-pass membrane protein</topology>
    </subcellularLocation>
</comment>
<evidence type="ECO:0000256" key="5">
    <source>
        <dbReference type="ARBA" id="ARBA00023136"/>
    </source>
</evidence>
<feature type="region of interest" description="Disordered" evidence="10">
    <location>
        <begin position="927"/>
        <end position="962"/>
    </location>
</feature>
<dbReference type="GO" id="GO:0004222">
    <property type="term" value="F:metalloendopeptidase activity"/>
    <property type="evidence" value="ECO:0007669"/>
    <property type="project" value="InterPro"/>
</dbReference>
<dbReference type="GO" id="GO:0016020">
    <property type="term" value="C:membrane"/>
    <property type="evidence" value="ECO:0007669"/>
    <property type="project" value="UniProtKB-SubCell"/>
</dbReference>
<feature type="disulfide bond" evidence="7">
    <location>
        <begin position="541"/>
        <end position="561"/>
    </location>
</feature>
<dbReference type="PROSITE" id="PS01186">
    <property type="entry name" value="EGF_2"/>
    <property type="match status" value="1"/>
</dbReference>
<dbReference type="PROSITE" id="PS50214">
    <property type="entry name" value="DISINTEGRIN_2"/>
    <property type="match status" value="1"/>
</dbReference>
<dbReference type="InterPro" id="IPR001590">
    <property type="entry name" value="Peptidase_M12B"/>
</dbReference>
<dbReference type="Pfam" id="PF08516">
    <property type="entry name" value="ADAM_CR"/>
    <property type="match status" value="1"/>
</dbReference>
<dbReference type="Gene3D" id="2.60.120.260">
    <property type="entry name" value="Galactose-binding domain-like"/>
    <property type="match status" value="1"/>
</dbReference>
<feature type="region of interest" description="Disordered" evidence="10">
    <location>
        <begin position="976"/>
        <end position="1089"/>
    </location>
</feature>
<name>A0A182WW10_ANOQN</name>
<evidence type="ECO:0000256" key="10">
    <source>
        <dbReference type="SAM" id="MobiDB-lite"/>
    </source>
</evidence>
<dbReference type="InterPro" id="IPR001762">
    <property type="entry name" value="Disintegrin_dom"/>
</dbReference>
<feature type="compositionally biased region" description="Pro residues" evidence="10">
    <location>
        <begin position="1028"/>
        <end position="1045"/>
    </location>
</feature>
<evidence type="ECO:0000313" key="15">
    <source>
        <dbReference type="EnsemblMetazoa" id="AQUA001716-PA"/>
    </source>
</evidence>
<evidence type="ECO:0000259" key="14">
    <source>
        <dbReference type="PROSITE" id="PS50215"/>
    </source>
</evidence>
<proteinExistence type="predicted"/>
<keyword evidence="6 8" id="KW-1015">Disulfide bond</keyword>
<feature type="compositionally biased region" description="Low complexity" evidence="10">
    <location>
        <begin position="991"/>
        <end position="1000"/>
    </location>
</feature>
<dbReference type="InterPro" id="IPR000742">
    <property type="entry name" value="EGF"/>
</dbReference>
<keyword evidence="8" id="KW-0245">EGF-like domain</keyword>
<reference evidence="15" key="1">
    <citation type="submission" date="2020-05" db="UniProtKB">
        <authorList>
            <consortium name="EnsemblMetazoa"/>
        </authorList>
    </citation>
    <scope>IDENTIFICATION</scope>
    <source>
        <strain evidence="15">SANGQUA</strain>
    </source>
</reference>
<keyword evidence="3 11" id="KW-1133">Transmembrane helix</keyword>
<dbReference type="Pfam" id="PF00200">
    <property type="entry name" value="Disintegrin"/>
    <property type="match status" value="1"/>
</dbReference>
<dbReference type="CDD" id="cd04269">
    <property type="entry name" value="ZnMc_adamalysin_II_like"/>
    <property type="match status" value="1"/>
</dbReference>
<dbReference type="SUPFAM" id="SSF57552">
    <property type="entry name" value="Blood coagulation inhibitor (disintegrin)"/>
    <property type="match status" value="1"/>
</dbReference>
<feature type="domain" description="Peptidase M12B" evidence="14">
    <location>
        <begin position="273"/>
        <end position="475"/>
    </location>
</feature>
<dbReference type="SMART" id="SM00608">
    <property type="entry name" value="ACR"/>
    <property type="match status" value="1"/>
</dbReference>
<feature type="region of interest" description="Disordered" evidence="10">
    <location>
        <begin position="99"/>
        <end position="131"/>
    </location>
</feature>
<dbReference type="PANTHER" id="PTHR11905">
    <property type="entry name" value="ADAM A DISINTEGRIN AND METALLOPROTEASE DOMAIN"/>
    <property type="match status" value="1"/>
</dbReference>
<dbReference type="STRING" id="34691.A0A182WW10"/>
<dbReference type="InterPro" id="IPR034027">
    <property type="entry name" value="Reprolysin_adamalysin"/>
</dbReference>
<protein>
    <recommendedName>
        <fullName evidence="17">Disintegrin and metalloproteinase domain-containing protein 12</fullName>
    </recommendedName>
</protein>
<evidence type="ECO:0000256" key="3">
    <source>
        <dbReference type="ARBA" id="ARBA00022989"/>
    </source>
</evidence>
<dbReference type="AlphaFoldDB" id="A0A182WW10"/>
<dbReference type="InterPro" id="IPR002870">
    <property type="entry name" value="Peptidase_M12B_N"/>
</dbReference>
<dbReference type="PROSITE" id="PS50026">
    <property type="entry name" value="EGF_3"/>
    <property type="match status" value="1"/>
</dbReference>
<keyword evidence="4" id="KW-0482">Metalloprotease</keyword>
<keyword evidence="9" id="KW-0479">Metal-binding</keyword>
<dbReference type="Pfam" id="PF01562">
    <property type="entry name" value="Pep_M12B_propep"/>
    <property type="match status" value="1"/>
</dbReference>
<dbReference type="InterPro" id="IPR036436">
    <property type="entry name" value="Disintegrin_dom_sf"/>
</dbReference>
<comment type="caution">
    <text evidence="8">Lacks conserved residue(s) required for the propagation of feature annotation.</text>
</comment>
<keyword evidence="2 11" id="KW-0812">Transmembrane</keyword>
<dbReference type="Pfam" id="PF01421">
    <property type="entry name" value="Reprolysin"/>
    <property type="match status" value="1"/>
</dbReference>
<sequence>MQLHRSIRGSVRRSSDGHLERRMLNPLLIVLLALAWRTVIVTAVIDARSGSSSSSSSALDLHRTVPGNDRPFTEGLPGEQFELHDRIFPTYHCPRTKRALRSSSLDDDEADEGANATNGSRHTGNPRRGPHRERLTIQYGMQGETMTLDLTLNENIIPEQYTFVHQSPEGQDIVERLDRQSVELCHYEGTVRERPGSRVAISTCSGSIDGVIYERNETYLIEYHNNTHLLYRRRYKRDVQDNELANEAAGGSRPPISQQPAFSTGYREDADSLFVELVLVVDRTLFLKFSSNVQRVHQHCLSVVNVLNELYRPLNIYILLVGVVLWNTRDNIVISTDSKQTLTSFLAYRRERLLRQIPNDNAHLLTAVRFPDGVIGKAELGSMCSAAGSGGIAVVENFVVTPLATTVAHELGHNFNVDHDTEECSGSRCPGVGPCIMEAKLSDSTDIPNRWSDCSVEDFRLSLKRGLAACLKNRPGRLLVRAVCGNGLLEPGEQCDCGRRDRCDNGCCDARTCQLRANATCATGSCCDLATCQPKRAGSVCREAGGECDLPEYCDGASELCPRDVFVRDTSPCGSGDAYCYRGECNTRDRQCRRLWGPTARSGLEVCYEANVNGTVFGNCGNDLAQGDGYEPCAVHDMHCGLLHCTHQSEKLEFGVEAYAKRTATKFQHYGPRGTVRTTICNAVIVDLGLEVVNPGLVPDGTKCGAGRMCFGQQCVAISRLQEEQDIGDECPDDCNGRGVCNSEGHCHCEPGFAPPFCDGPGDGGSIDSGPAGRSGNSMPDVLLKVLVPTLTVGGILMIVSFVTLIVKRTLVMAQLRVVLKRFRERKYGHIVVPPASPTAVVPPAAPSSKASGERNGANEVRRPPVPPPPPLPEPKQPQCFINVNISKDGKVTIADKLIDSPFLHNAHVVDTAEAFRRRLLQERSYSVESATSSEHPLVTAETHKPTTASTPEPAHPEGSSFSTVLQELKQTDRMHTFQNQRSKSDERPAPARLLPKLPRQYTISDFDSIERLPDVDEEAPEPVGKPAKPPSTPKPIVIPRPVPRVAPATPGPRLLPSTPSTAGNGSSTGKVKPTAGAPGPAKGPAGGSNVAALKAKLNLAEIGARR</sequence>
<evidence type="ECO:0000259" key="12">
    <source>
        <dbReference type="PROSITE" id="PS50026"/>
    </source>
</evidence>
<evidence type="ECO:0000256" key="2">
    <source>
        <dbReference type="ARBA" id="ARBA00022692"/>
    </source>
</evidence>
<dbReference type="Proteomes" id="UP000076407">
    <property type="component" value="Unassembled WGS sequence"/>
</dbReference>
<feature type="disulfide bond" evidence="8">
    <location>
        <begin position="749"/>
        <end position="758"/>
    </location>
</feature>
<dbReference type="PROSITE" id="PS50215">
    <property type="entry name" value="ADAM_MEPRO"/>
    <property type="match status" value="1"/>
</dbReference>
<dbReference type="FunFam" id="3.40.390.10:FF:000002">
    <property type="entry name" value="Disintegrin and metalloproteinase domain-containing protein 22"/>
    <property type="match status" value="1"/>
</dbReference>
<feature type="compositionally biased region" description="Low complexity" evidence="10">
    <location>
        <begin position="839"/>
        <end position="851"/>
    </location>
</feature>
<dbReference type="SUPFAM" id="SSF55486">
    <property type="entry name" value="Metalloproteases ('zincins'), catalytic domain"/>
    <property type="match status" value="1"/>
</dbReference>
<dbReference type="InterPro" id="IPR006586">
    <property type="entry name" value="ADAM_Cys-rich"/>
</dbReference>
<dbReference type="FunFam" id="4.10.70.10:FF:000001">
    <property type="entry name" value="Disintegrin and metalloproteinase domain-containing protein 22"/>
    <property type="match status" value="1"/>
</dbReference>
<dbReference type="PANTHER" id="PTHR11905:SF159">
    <property type="entry name" value="ADAM METALLOPROTEASE"/>
    <property type="match status" value="1"/>
</dbReference>
<evidence type="ECO:0000256" key="6">
    <source>
        <dbReference type="ARBA" id="ARBA00023157"/>
    </source>
</evidence>
<evidence type="ECO:0000256" key="8">
    <source>
        <dbReference type="PROSITE-ProRule" id="PRU00076"/>
    </source>
</evidence>
<dbReference type="Gene3D" id="4.10.70.10">
    <property type="entry name" value="Disintegrin domain"/>
    <property type="match status" value="1"/>
</dbReference>
<feature type="compositionally biased region" description="Low complexity" evidence="10">
    <location>
        <begin position="1070"/>
        <end position="1084"/>
    </location>
</feature>
<dbReference type="GO" id="GO:0006509">
    <property type="term" value="P:membrane protein ectodomain proteolysis"/>
    <property type="evidence" value="ECO:0007669"/>
    <property type="project" value="TreeGrafter"/>
</dbReference>
<feature type="disulfide bond" evidence="8">
    <location>
        <begin position="731"/>
        <end position="741"/>
    </location>
</feature>
<feature type="active site" evidence="9">
    <location>
        <position position="410"/>
    </location>
</feature>
<feature type="transmembrane region" description="Helical" evidence="11">
    <location>
        <begin position="786"/>
        <end position="807"/>
    </location>
</feature>
<dbReference type="VEuPathDB" id="VectorBase:AQUA001716"/>
<evidence type="ECO:0000313" key="16">
    <source>
        <dbReference type="Proteomes" id="UP000076407"/>
    </source>
</evidence>
<dbReference type="SMART" id="SM00050">
    <property type="entry name" value="DISIN"/>
    <property type="match status" value="1"/>
</dbReference>
<feature type="domain" description="EGF-like" evidence="12">
    <location>
        <begin position="727"/>
        <end position="759"/>
    </location>
</feature>
<keyword evidence="9" id="KW-0862">Zinc</keyword>
<feature type="compositionally biased region" description="Pro residues" evidence="10">
    <location>
        <begin position="864"/>
        <end position="876"/>
    </location>
</feature>
<evidence type="ECO:0000256" key="11">
    <source>
        <dbReference type="SAM" id="Phobius"/>
    </source>
</evidence>
<dbReference type="Gene3D" id="3.40.390.10">
    <property type="entry name" value="Collagenase (Catalytic Domain)"/>
    <property type="match status" value="1"/>
</dbReference>
<evidence type="ECO:0008006" key="17">
    <source>
        <dbReference type="Google" id="ProtNLM"/>
    </source>
</evidence>
<feature type="binding site" evidence="9">
    <location>
        <position position="419"/>
    </location>
    <ligand>
        <name>Zn(2+)</name>
        <dbReference type="ChEBI" id="CHEBI:29105"/>
        <note>catalytic</note>
    </ligand>
</feature>
<evidence type="ECO:0000256" key="9">
    <source>
        <dbReference type="PROSITE-ProRule" id="PRU00276"/>
    </source>
</evidence>